<dbReference type="PANTHER" id="PTHR33116:SF78">
    <property type="entry name" value="OS12G0587133 PROTEIN"/>
    <property type="match status" value="1"/>
</dbReference>
<dbReference type="PANTHER" id="PTHR33116">
    <property type="entry name" value="REVERSE TRANSCRIPTASE ZINC-BINDING DOMAIN-CONTAINING PROTEIN-RELATED-RELATED"/>
    <property type="match status" value="1"/>
</dbReference>
<evidence type="ECO:0000313" key="1">
    <source>
        <dbReference type="EnsemblPlants" id="QL02p036859:mrna"/>
    </source>
</evidence>
<sequence length="635" mass="70983">MSITMVQEVVVFRVCGFDGSAWEVGEDSGLHDADARLEVVLPSPSVSVGLTSEADFVGLSESGIHEAEKQLEVSPSPGVDVGLTSKAVLELSEMLQRQQFLGPNRFSPPSELDFNSNNAAVPRQFWEDPWLTDKGEETCSLDVATLALWDPNGGSDFGTEVSVIDGFSSEDELEPSEWVRTMIKARDVLMMWDKRIFEKVECVVGSFSVSVLSKGVINGFEWVCSGVYGPNDDSLSNSMYPAERVGCTSFNPAMFKFSDFIEKHLMVDLPLVGGEYAWFRDSNNPSMSRIDRVLVLVGWEEHFLDLTQRIVPRVVSNHCPLLLEAGGMARGKSAFKFENVAKSGGFWGEVDFYKKLYQELEYWWPTIDGLDFANLDETERLFMEEFEEEILEALKEAKGDKALGLDGSTMAFFQKCWSVLEGDVLAFFADFHRQCVFEKSLNAAFLSLIPKKANAINIKDFRPISLSPSRESLVSTLFPFGYGGVEQVVEENGRGRFSSWFSSGKSARGEQLLYIRTVLIFSKAITSLKVNVGKSEIVPIGELRNLNVLAHVLCCKVRSLPVIYLGMPLGAHYKDSSIWNPIIEKMKRRLSGRKRLYLSKGDRLNLLKSTLLSIPTYFLSLFTIPQVMAGRLEMI</sequence>
<name>A0A7N2QZ14_QUELO</name>
<organism evidence="1 2">
    <name type="scientific">Quercus lobata</name>
    <name type="common">Valley oak</name>
    <dbReference type="NCBI Taxonomy" id="97700"/>
    <lineage>
        <taxon>Eukaryota</taxon>
        <taxon>Viridiplantae</taxon>
        <taxon>Streptophyta</taxon>
        <taxon>Embryophyta</taxon>
        <taxon>Tracheophyta</taxon>
        <taxon>Spermatophyta</taxon>
        <taxon>Magnoliopsida</taxon>
        <taxon>eudicotyledons</taxon>
        <taxon>Gunneridae</taxon>
        <taxon>Pentapetalae</taxon>
        <taxon>rosids</taxon>
        <taxon>fabids</taxon>
        <taxon>Fagales</taxon>
        <taxon>Fagaceae</taxon>
        <taxon>Quercus</taxon>
    </lineage>
</organism>
<protein>
    <submittedName>
        <fullName evidence="1">Uncharacterized protein</fullName>
    </submittedName>
</protein>
<dbReference type="InParanoid" id="A0A7N2QZ14"/>
<dbReference type="Gene3D" id="3.60.10.10">
    <property type="entry name" value="Endonuclease/exonuclease/phosphatase"/>
    <property type="match status" value="1"/>
</dbReference>
<dbReference type="Proteomes" id="UP000594261">
    <property type="component" value="Chromosome 2"/>
</dbReference>
<reference evidence="1" key="2">
    <citation type="submission" date="2021-01" db="UniProtKB">
        <authorList>
            <consortium name="EnsemblPlants"/>
        </authorList>
    </citation>
    <scope>IDENTIFICATION</scope>
</reference>
<accession>A0A7N2QZ14</accession>
<dbReference type="SUPFAM" id="SSF56219">
    <property type="entry name" value="DNase I-like"/>
    <property type="match status" value="1"/>
</dbReference>
<dbReference type="AlphaFoldDB" id="A0A7N2QZ14"/>
<evidence type="ECO:0000313" key="2">
    <source>
        <dbReference type="Proteomes" id="UP000594261"/>
    </source>
</evidence>
<dbReference type="InterPro" id="IPR036691">
    <property type="entry name" value="Endo/exonu/phosph_ase_sf"/>
</dbReference>
<dbReference type="EnsemblPlants" id="QL02p036859:mrna">
    <property type="protein sequence ID" value="QL02p036859:mrna"/>
    <property type="gene ID" value="QL02p036859"/>
</dbReference>
<proteinExistence type="predicted"/>
<keyword evidence="2" id="KW-1185">Reference proteome</keyword>
<dbReference type="Gramene" id="QL02p036859:mrna">
    <property type="protein sequence ID" value="QL02p036859:mrna"/>
    <property type="gene ID" value="QL02p036859"/>
</dbReference>
<reference evidence="2" key="1">
    <citation type="journal article" date="2016" name="G3 (Bethesda)">
        <title>First Draft Assembly and Annotation of the Genome of a California Endemic Oak Quercus lobata Nee (Fagaceae).</title>
        <authorList>
            <person name="Sork V.L."/>
            <person name="Fitz-Gibbon S.T."/>
            <person name="Puiu D."/>
            <person name="Crepeau M."/>
            <person name="Gugger P.F."/>
            <person name="Sherman R."/>
            <person name="Stevens K."/>
            <person name="Langley C.H."/>
            <person name="Pellegrini M."/>
            <person name="Salzberg S.L."/>
        </authorList>
    </citation>
    <scope>NUCLEOTIDE SEQUENCE [LARGE SCALE GENOMIC DNA]</scope>
    <source>
        <strain evidence="2">cv. SW786</strain>
    </source>
</reference>